<keyword evidence="2" id="KW-1185">Reference proteome</keyword>
<protein>
    <submittedName>
        <fullName evidence="1">Uncharacterized protein</fullName>
    </submittedName>
</protein>
<dbReference type="Proteomes" id="UP000274822">
    <property type="component" value="Unassembled WGS sequence"/>
</dbReference>
<dbReference type="AlphaFoldDB" id="A0A433Q4D7"/>
<comment type="caution">
    <text evidence="1">The sequence shown here is derived from an EMBL/GenBank/DDBJ whole genome shotgun (WGS) entry which is preliminary data.</text>
</comment>
<reference evidence="1 2" key="1">
    <citation type="journal article" date="2018" name="New Phytol.">
        <title>Phylogenomics of Endogonaceae and evolution of mycorrhizas within Mucoromycota.</title>
        <authorList>
            <person name="Chang Y."/>
            <person name="Desiro A."/>
            <person name="Na H."/>
            <person name="Sandor L."/>
            <person name="Lipzen A."/>
            <person name="Clum A."/>
            <person name="Barry K."/>
            <person name="Grigoriev I.V."/>
            <person name="Martin F.M."/>
            <person name="Stajich J.E."/>
            <person name="Smith M.E."/>
            <person name="Bonito G."/>
            <person name="Spatafora J.W."/>
        </authorList>
    </citation>
    <scope>NUCLEOTIDE SEQUENCE [LARGE SCALE GENOMIC DNA]</scope>
    <source>
        <strain evidence="1 2">AD002</strain>
    </source>
</reference>
<accession>A0A433Q4D7</accession>
<sequence length="122" mass="13298">MVQAQQRTSPSACLCRCGGATGRASWRASFDASSRRRASIAARRSHCLEAISRRLLAGGCSELVPKSSRNTSGKNGCRPFDFAMEHVMLKIVCVTEANIDEDVHKDIVQNVGYLATTLRNGR</sequence>
<organism evidence="1 2">
    <name type="scientific">Jimgerdemannia flammicorona</name>
    <dbReference type="NCBI Taxonomy" id="994334"/>
    <lineage>
        <taxon>Eukaryota</taxon>
        <taxon>Fungi</taxon>
        <taxon>Fungi incertae sedis</taxon>
        <taxon>Mucoromycota</taxon>
        <taxon>Mucoromycotina</taxon>
        <taxon>Endogonomycetes</taxon>
        <taxon>Endogonales</taxon>
        <taxon>Endogonaceae</taxon>
        <taxon>Jimgerdemannia</taxon>
    </lineage>
</organism>
<proteinExistence type="predicted"/>
<name>A0A433Q4D7_9FUNG</name>
<gene>
    <name evidence="1" type="ORF">BC938DRAFT_473328</name>
</gene>
<dbReference type="EMBL" id="RBNJ01015470">
    <property type="protein sequence ID" value="RUS24608.1"/>
    <property type="molecule type" value="Genomic_DNA"/>
</dbReference>
<evidence type="ECO:0000313" key="2">
    <source>
        <dbReference type="Proteomes" id="UP000274822"/>
    </source>
</evidence>
<evidence type="ECO:0000313" key="1">
    <source>
        <dbReference type="EMBL" id="RUS24608.1"/>
    </source>
</evidence>